<evidence type="ECO:0000313" key="1">
    <source>
        <dbReference type="EMBL" id="MCR6097344.1"/>
    </source>
</evidence>
<evidence type="ECO:0008006" key="3">
    <source>
        <dbReference type="Google" id="ProtNLM"/>
    </source>
</evidence>
<dbReference type="AlphaFoldDB" id="A0A9Q4B2X4"/>
<keyword evidence="2" id="KW-1185">Reference proteome</keyword>
<accession>A0A9Q4B2X4</accession>
<dbReference type="RefSeq" id="WP_257821745.1">
    <property type="nucleotide sequence ID" value="NZ_JABXYM010000001.1"/>
</dbReference>
<gene>
    <name evidence="1" type="ORF">HXA33_12390</name>
</gene>
<reference evidence="1" key="1">
    <citation type="submission" date="2020-06" db="EMBL/GenBank/DDBJ databases">
        <title>Insight into the genomes of haloalkaliphilic bacilli from Kenyan soda lakes.</title>
        <authorList>
            <person name="Mwirichia R."/>
            <person name="Villamizar G.C."/>
            <person name="Poehlein A."/>
            <person name="Mugweru J."/>
            <person name="Kipnyargis A."/>
            <person name="Kiplimo D."/>
            <person name="Orwa P."/>
            <person name="Daniel R."/>
        </authorList>
    </citation>
    <scope>NUCLEOTIDE SEQUENCE</scope>
    <source>
        <strain evidence="1">B1096_S55</strain>
    </source>
</reference>
<evidence type="ECO:0000313" key="2">
    <source>
        <dbReference type="Proteomes" id="UP001057753"/>
    </source>
</evidence>
<name>A0A9Q4B2X4_SALAG</name>
<dbReference type="Gene3D" id="1.25.40.10">
    <property type="entry name" value="Tetratricopeptide repeat domain"/>
    <property type="match status" value="1"/>
</dbReference>
<dbReference type="EMBL" id="JABXYM010000001">
    <property type="protein sequence ID" value="MCR6097344.1"/>
    <property type="molecule type" value="Genomic_DNA"/>
</dbReference>
<dbReference type="InterPro" id="IPR011990">
    <property type="entry name" value="TPR-like_helical_dom_sf"/>
</dbReference>
<comment type="caution">
    <text evidence="1">The sequence shown here is derived from an EMBL/GenBank/DDBJ whole genome shotgun (WGS) entry which is preliminary data.</text>
</comment>
<sequence length="891" mass="102630">MVEEHMIHKTFFKTIVDEENQQSPVKSLGQQFYDIQMDETADLSSVRFAQGEVYYHHKDMESAVYKWELVKNELQPWARKNIGDAYYEMGWLREAESTYTSIQSESPVLSVEISLQLLQVYADKNNKDKVHQYIKKALAIDPNYPNVTDIARSFYEDEQDWYKAVELAVRESVRTASPKWFSILTDYAERGYTTSFAPEYFENVLLTVAQTEQRALSKLASALWESYYPTPANIAWVKTLNAVTTKLTFSKDVHWHSLNRLYYKNYLEFMSGSYLLNELKPLLPEMLNGWIKLTKGSDSVYPAAAILAWDESVSGTLSQETAATAESTFSDNATQTISMENMTALLETILQWADDNDVVVEPKIKWLVSQLWASQGRNILITGGSQSHNTTMLNHLLGEELFKGETATVYVKHGEKPALNAVNMDGLTQVEDMNELTANDLIELTWPSSLFTEEDTSIIVAKYSADPTASAGPDFDFVATADDVFYLIDATVERMEKEYERLLAFAEKHRDDVIHFVISSTPDRHLNDVTSRINELFTNAHILPVFSTKDTRQLVDAIKETGKNGEVSSNTTTYLSVLQSLLSHLLDRRETKENTYKQTIKFNEKLIEQIEAYQRGVTERETEKYEELAEAYHDIKEEMKSKVWEDVPVFLKETANEIDEEADFKNLHNELNDKMNHKIQTYLTEQLIPDMQTAFNDWLVDAKDSMNDLQAYLDHASTTLNNMYGEKNVSLQTDFQVVTDWKRDLNRMVNRVDLQEINIMNRLKPTQFLLKSAGKLLGNFQQNNHMLYNQYQKYIENDNFEDAATSIIKHVFFEFDLFEKNLKADISLCVEAASSDLEEHKVDAGAQVKKAQDNLTLMKDHPASFYDPLKIFEIRLHQYQLMSEKNVQFNQ</sequence>
<organism evidence="1 2">
    <name type="scientific">Salipaludibacillus agaradhaerens</name>
    <name type="common">Bacillus agaradhaerens</name>
    <dbReference type="NCBI Taxonomy" id="76935"/>
    <lineage>
        <taxon>Bacteria</taxon>
        <taxon>Bacillati</taxon>
        <taxon>Bacillota</taxon>
        <taxon>Bacilli</taxon>
        <taxon>Bacillales</taxon>
        <taxon>Bacillaceae</taxon>
    </lineage>
</organism>
<proteinExistence type="predicted"/>
<protein>
    <recommendedName>
        <fullName evidence="3">GTP-binding protein</fullName>
    </recommendedName>
</protein>
<dbReference type="SUPFAM" id="SSF48452">
    <property type="entry name" value="TPR-like"/>
    <property type="match status" value="1"/>
</dbReference>
<dbReference type="Proteomes" id="UP001057753">
    <property type="component" value="Unassembled WGS sequence"/>
</dbReference>